<evidence type="ECO:0000313" key="2">
    <source>
        <dbReference type="Proteomes" id="UP000299102"/>
    </source>
</evidence>
<dbReference type="STRING" id="151549.A0A4C1T1L5"/>
<dbReference type="EMBL" id="BGZK01000029">
    <property type="protein sequence ID" value="GBP08065.1"/>
    <property type="molecule type" value="Genomic_DNA"/>
</dbReference>
<comment type="caution">
    <text evidence="1">The sequence shown here is derived from an EMBL/GenBank/DDBJ whole genome shotgun (WGS) entry which is preliminary data.</text>
</comment>
<dbReference type="OrthoDB" id="7021379at2759"/>
<keyword evidence="2" id="KW-1185">Reference proteome</keyword>
<dbReference type="InterPro" id="IPR031734">
    <property type="entry name" value="MBF2"/>
</dbReference>
<name>A0A4C1T1L5_EUMVA</name>
<proteinExistence type="predicted"/>
<evidence type="ECO:0008006" key="3">
    <source>
        <dbReference type="Google" id="ProtNLM"/>
    </source>
</evidence>
<dbReference type="Pfam" id="PF15868">
    <property type="entry name" value="MBF2"/>
    <property type="match status" value="1"/>
</dbReference>
<protein>
    <recommendedName>
        <fullName evidence="3">Reverse transcriptase domain-containing protein</fullName>
    </recommendedName>
</protein>
<gene>
    <name evidence="1" type="ORF">EVAR_2876_1</name>
</gene>
<reference evidence="1 2" key="1">
    <citation type="journal article" date="2019" name="Commun. Biol.">
        <title>The bagworm genome reveals a unique fibroin gene that provides high tensile strength.</title>
        <authorList>
            <person name="Kono N."/>
            <person name="Nakamura H."/>
            <person name="Ohtoshi R."/>
            <person name="Tomita M."/>
            <person name="Numata K."/>
            <person name="Arakawa K."/>
        </authorList>
    </citation>
    <scope>NUCLEOTIDE SEQUENCE [LARGE SCALE GENOMIC DNA]</scope>
</reference>
<accession>A0A4C1T1L5</accession>
<dbReference type="Proteomes" id="UP000299102">
    <property type="component" value="Unassembled WGS sequence"/>
</dbReference>
<dbReference type="AlphaFoldDB" id="A0A4C1T1L5"/>
<sequence>MGKRKYKRRREHKNKYSFTFPRELYVIALLSERGRDQSAPRAAARRTQGMISHPHFICTRRSLNNRSGVELIQQIFGAWEDSRDAIGVFCDFSKAFDYVHHDTLIKKLHHYGVTGRSLGLLESYLSDKIQRVDLNDERSLLVDVHCARSEVAAPRRPRAPKADTPPEGAVKQFARRFKTVYGVTDDEWDLILCSSRYARFWAVTMYTSISVVLCCCFLVCDGKDLVVGTRANNVLISTEKAVYNSIPFIKRDKDYFYSDPKQRIIKGIIARDLDNKEAMATVTAGGVGHSNVTLHLQSERGGRLNYLILIFAANK</sequence>
<organism evidence="1 2">
    <name type="scientific">Eumeta variegata</name>
    <name type="common">Bagworm moth</name>
    <name type="synonym">Eumeta japonica</name>
    <dbReference type="NCBI Taxonomy" id="151549"/>
    <lineage>
        <taxon>Eukaryota</taxon>
        <taxon>Metazoa</taxon>
        <taxon>Ecdysozoa</taxon>
        <taxon>Arthropoda</taxon>
        <taxon>Hexapoda</taxon>
        <taxon>Insecta</taxon>
        <taxon>Pterygota</taxon>
        <taxon>Neoptera</taxon>
        <taxon>Endopterygota</taxon>
        <taxon>Lepidoptera</taxon>
        <taxon>Glossata</taxon>
        <taxon>Ditrysia</taxon>
        <taxon>Tineoidea</taxon>
        <taxon>Psychidae</taxon>
        <taxon>Oiketicinae</taxon>
        <taxon>Eumeta</taxon>
    </lineage>
</organism>
<evidence type="ECO:0000313" key="1">
    <source>
        <dbReference type="EMBL" id="GBP08065.1"/>
    </source>
</evidence>